<dbReference type="PROSITE" id="PS51450">
    <property type="entry name" value="LRR"/>
    <property type="match status" value="4"/>
</dbReference>
<accession>A0A0X3PR34</accession>
<proteinExistence type="predicted"/>
<dbReference type="InterPro" id="IPR001611">
    <property type="entry name" value="Leu-rich_rpt"/>
</dbReference>
<dbReference type="SMART" id="SM00365">
    <property type="entry name" value="LRR_SD22"/>
    <property type="match status" value="5"/>
</dbReference>
<feature type="region of interest" description="Disordered" evidence="3">
    <location>
        <begin position="1"/>
        <end position="24"/>
    </location>
</feature>
<dbReference type="InterPro" id="IPR050836">
    <property type="entry name" value="SDS22/Internalin_LRR"/>
</dbReference>
<dbReference type="Gene3D" id="3.80.10.10">
    <property type="entry name" value="Ribonuclease Inhibitor"/>
    <property type="match status" value="2"/>
</dbReference>
<dbReference type="Pfam" id="PF13855">
    <property type="entry name" value="LRR_8"/>
    <property type="match status" value="2"/>
</dbReference>
<dbReference type="InterPro" id="IPR032675">
    <property type="entry name" value="LRR_dom_sf"/>
</dbReference>
<dbReference type="SMART" id="SM00369">
    <property type="entry name" value="LRR_TYP"/>
    <property type="match status" value="5"/>
</dbReference>
<evidence type="ECO:0000313" key="4">
    <source>
        <dbReference type="EMBL" id="JAP52447.1"/>
    </source>
</evidence>
<keyword evidence="1" id="KW-0433">Leucine-rich repeat</keyword>
<reference evidence="4" key="1">
    <citation type="submission" date="2016-01" db="EMBL/GenBank/DDBJ databases">
        <title>Reference transcriptome for the parasite Schistocephalus solidus: insights into the molecular evolution of parasitism.</title>
        <authorList>
            <person name="Hebert F.O."/>
            <person name="Grambauer S."/>
            <person name="Barber I."/>
            <person name="Landry C.R."/>
            <person name="Aubin-Horth N."/>
        </authorList>
    </citation>
    <scope>NUCLEOTIDE SEQUENCE</scope>
</reference>
<name>A0A0X3PR34_SCHSO</name>
<keyword evidence="2" id="KW-0677">Repeat</keyword>
<dbReference type="EMBL" id="GEEE01010778">
    <property type="protein sequence ID" value="JAP52447.1"/>
    <property type="molecule type" value="Transcribed_RNA"/>
</dbReference>
<evidence type="ECO:0000256" key="3">
    <source>
        <dbReference type="SAM" id="MobiDB-lite"/>
    </source>
</evidence>
<evidence type="ECO:0000256" key="1">
    <source>
        <dbReference type="ARBA" id="ARBA00022614"/>
    </source>
</evidence>
<dbReference type="PANTHER" id="PTHR46652:SF3">
    <property type="entry name" value="LEUCINE-RICH REPEAT-CONTAINING PROTEIN 9"/>
    <property type="match status" value="1"/>
</dbReference>
<feature type="compositionally biased region" description="Basic and acidic residues" evidence="3">
    <location>
        <begin position="12"/>
        <end position="22"/>
    </location>
</feature>
<dbReference type="InterPro" id="IPR003591">
    <property type="entry name" value="Leu-rich_rpt_typical-subtyp"/>
</dbReference>
<dbReference type="PANTHER" id="PTHR46652">
    <property type="entry name" value="LEUCINE-RICH REPEAT AND IQ DOMAIN-CONTAINING PROTEIN 1-RELATED"/>
    <property type="match status" value="1"/>
</dbReference>
<evidence type="ECO:0000256" key="2">
    <source>
        <dbReference type="ARBA" id="ARBA00022737"/>
    </source>
</evidence>
<organism evidence="4">
    <name type="scientific">Schistocephalus solidus</name>
    <name type="common">Tapeworm</name>
    <dbReference type="NCBI Taxonomy" id="70667"/>
    <lineage>
        <taxon>Eukaryota</taxon>
        <taxon>Metazoa</taxon>
        <taxon>Spiralia</taxon>
        <taxon>Lophotrochozoa</taxon>
        <taxon>Platyhelminthes</taxon>
        <taxon>Cestoda</taxon>
        <taxon>Eucestoda</taxon>
        <taxon>Diphyllobothriidea</taxon>
        <taxon>Diphyllobothriidae</taxon>
        <taxon>Schistocephalus</taxon>
    </lineage>
</organism>
<sequence>MATKISRVNLSRRGENNQKRENNGTTTLDVSSSCLFALDGLNEYICLKRLLAYDNCLSDVECLQSLHQLEVVHLQHNNVRKIENAFTDCAALKELRLDFNCISKVSSLTFEKCENLTVLDLSFNQLQSIEFLQKLPSLRELYLSNNQVESITPLMFCKNLTDLDLTANKIVEAKEGLSGLSSLQSVNLSRNKISSLFGLNKLPHVTTFNISGNKLDSAACIALACPSIEYFDLSENMIRNADDILMIVDYLKELKEFNIQNNPLDFSTTTYDRRSFMREIQGKVPTVQRVQLARSGKNDSKKKVFTLQDVGQEIVGAMEDQFTTLSALADIYNTRISERYARLKDAFSGIPAPKPWSTGVEVNADDDELTSGTRHGPQNVRTRLYEALRFSRNAEETTTETVENLQEAILT</sequence>
<dbReference type="PRINTS" id="PR00019">
    <property type="entry name" value="LEURICHRPT"/>
</dbReference>
<dbReference type="SUPFAM" id="SSF52058">
    <property type="entry name" value="L domain-like"/>
    <property type="match status" value="1"/>
</dbReference>
<gene>
    <name evidence="4" type="primary">PP1R7</name>
    <name evidence="4" type="ORF">TR113504</name>
</gene>
<protein>
    <submittedName>
        <fullName evidence="4">Protein phosphatase 1 regulatory subunit 7</fullName>
    </submittedName>
</protein>
<dbReference type="AlphaFoldDB" id="A0A0X3PR34"/>